<gene>
    <name evidence="5" type="primary">LOC125312468</name>
</gene>
<protein>
    <submittedName>
        <fullName evidence="5">Endochitinase EP3-like</fullName>
    </submittedName>
</protein>
<dbReference type="PROSITE" id="PS50941">
    <property type="entry name" value="CHIT_BIND_I_2"/>
    <property type="match status" value="1"/>
</dbReference>
<proteinExistence type="predicted"/>
<keyword evidence="2" id="KW-1015">Disulfide bond</keyword>
<feature type="disulfide bond" evidence="2">
    <location>
        <begin position="70"/>
        <end position="84"/>
    </location>
</feature>
<dbReference type="CDD" id="cd00035">
    <property type="entry name" value="ChtBD1"/>
    <property type="match status" value="1"/>
</dbReference>
<evidence type="ECO:0000313" key="4">
    <source>
        <dbReference type="Proteomes" id="UP000827889"/>
    </source>
</evidence>
<evidence type="ECO:0000259" key="3">
    <source>
        <dbReference type="PROSITE" id="PS50941"/>
    </source>
</evidence>
<dbReference type="SMART" id="SM00270">
    <property type="entry name" value="ChtBD1"/>
    <property type="match status" value="1"/>
</dbReference>
<dbReference type="RefSeq" id="XP_048127757.1">
    <property type="nucleotide sequence ID" value="XM_048271800.1"/>
</dbReference>
<comment type="caution">
    <text evidence="2">Lacks conserved residue(s) required for the propagation of feature annotation.</text>
</comment>
<dbReference type="SUPFAM" id="SSF57016">
    <property type="entry name" value="Plant lectins/antimicrobial peptides"/>
    <property type="match status" value="1"/>
</dbReference>
<feature type="disulfide bond" evidence="2">
    <location>
        <begin position="65"/>
        <end position="77"/>
    </location>
</feature>
<keyword evidence="1 2" id="KW-0147">Chitin-binding</keyword>
<feature type="domain" description="Chitin-binding type-1" evidence="3">
    <location>
        <begin position="60"/>
        <end position="95"/>
    </location>
</feature>
<dbReference type="Gene3D" id="1.10.530.10">
    <property type="match status" value="1"/>
</dbReference>
<dbReference type="PANTHER" id="PTHR22595:SF193">
    <property type="entry name" value="ENDOCHITINASE EP3"/>
    <property type="match status" value="1"/>
</dbReference>
<dbReference type="PANTHER" id="PTHR22595">
    <property type="entry name" value="CHITINASE-RELATED"/>
    <property type="match status" value="1"/>
</dbReference>
<dbReference type="Proteomes" id="UP000827889">
    <property type="component" value="Chromosome 10"/>
</dbReference>
<dbReference type="GeneID" id="125312468"/>
<reference evidence="5" key="1">
    <citation type="submission" date="2025-08" db="UniProtKB">
        <authorList>
            <consortium name="RefSeq"/>
        </authorList>
    </citation>
    <scope>IDENTIFICATION</scope>
    <source>
        <tissue evidence="5">Leaf</tissue>
    </source>
</reference>
<organism evidence="4 5">
    <name type="scientific">Rhodamnia argentea</name>
    <dbReference type="NCBI Taxonomy" id="178133"/>
    <lineage>
        <taxon>Eukaryota</taxon>
        <taxon>Viridiplantae</taxon>
        <taxon>Streptophyta</taxon>
        <taxon>Embryophyta</taxon>
        <taxon>Tracheophyta</taxon>
        <taxon>Spermatophyta</taxon>
        <taxon>Magnoliopsida</taxon>
        <taxon>eudicotyledons</taxon>
        <taxon>Gunneridae</taxon>
        <taxon>Pentapetalae</taxon>
        <taxon>rosids</taxon>
        <taxon>malvids</taxon>
        <taxon>Myrtales</taxon>
        <taxon>Myrtaceae</taxon>
        <taxon>Myrtoideae</taxon>
        <taxon>Myrteae</taxon>
        <taxon>Australasian group</taxon>
        <taxon>Rhodamnia</taxon>
    </lineage>
</organism>
<accession>A0ABM3GTU0</accession>
<dbReference type="Pfam" id="PF00187">
    <property type="entry name" value="Chitin_bind_1"/>
    <property type="match status" value="1"/>
</dbReference>
<evidence type="ECO:0000313" key="5">
    <source>
        <dbReference type="RefSeq" id="XP_048127757.1"/>
    </source>
</evidence>
<evidence type="ECO:0000256" key="1">
    <source>
        <dbReference type="ARBA" id="ARBA00022669"/>
    </source>
</evidence>
<name>A0ABM3GTU0_9MYRT</name>
<evidence type="ECO:0000256" key="2">
    <source>
        <dbReference type="PROSITE-ProRule" id="PRU00261"/>
    </source>
</evidence>
<sequence length="175" mass="19092">MQHSSNIVPLVHHYKYPSLTSIYHPSLQQDDNPQELKKLLLTALALAMIVVSALPNTTLAQNCGCAADQCCSQWGYCSTGDEYCRTSCQASPCSAPPPTNHVSVEDSVTEAFFDGIIREAAESCEGKGFSSRGTFLEVMGSYPQFGRSGVSMIRYARLLHFSLTSLLRQDVSCLS</sequence>
<keyword evidence="4" id="KW-1185">Reference proteome</keyword>
<dbReference type="InterPro" id="IPR036861">
    <property type="entry name" value="Endochitinase-like_sf"/>
</dbReference>
<dbReference type="Gene3D" id="3.30.60.10">
    <property type="entry name" value="Endochitinase-like"/>
    <property type="match status" value="1"/>
</dbReference>
<dbReference type="InterPro" id="IPR001002">
    <property type="entry name" value="Chitin-bd_1"/>
</dbReference>